<gene>
    <name evidence="7" type="ORF">SAMN04489742_2519</name>
</gene>
<feature type="domain" description="D-isomer specific 2-hydroxyacid dehydrogenase NAD-binding" evidence="6">
    <location>
        <begin position="107"/>
        <end position="286"/>
    </location>
</feature>
<evidence type="ECO:0000313" key="8">
    <source>
        <dbReference type="Proteomes" id="UP000181917"/>
    </source>
</evidence>
<dbReference type="PANTHER" id="PTHR10996">
    <property type="entry name" value="2-HYDROXYACID DEHYDROGENASE-RELATED"/>
    <property type="match status" value="1"/>
</dbReference>
<evidence type="ECO:0000259" key="5">
    <source>
        <dbReference type="Pfam" id="PF00389"/>
    </source>
</evidence>
<dbReference type="EMBL" id="FNKH01000002">
    <property type="protein sequence ID" value="SDQ77689.1"/>
    <property type="molecule type" value="Genomic_DNA"/>
</dbReference>
<dbReference type="GO" id="GO:0051287">
    <property type="term" value="F:NAD binding"/>
    <property type="evidence" value="ECO:0007669"/>
    <property type="project" value="InterPro"/>
</dbReference>
<protein>
    <submittedName>
        <fullName evidence="7">D-3-phosphoglycerate dehydrogenase</fullName>
    </submittedName>
</protein>
<evidence type="ECO:0000256" key="2">
    <source>
        <dbReference type="ARBA" id="ARBA00023002"/>
    </source>
</evidence>
<evidence type="ECO:0000256" key="1">
    <source>
        <dbReference type="ARBA" id="ARBA00005854"/>
    </source>
</evidence>
<dbReference type="AlphaFoldDB" id="A0A1H1DN30"/>
<accession>A0A1H1DN30</accession>
<keyword evidence="8" id="KW-1185">Reference proteome</keyword>
<dbReference type="OrthoDB" id="117809at2"/>
<dbReference type="InterPro" id="IPR029753">
    <property type="entry name" value="D-isomer_DH_CS"/>
</dbReference>
<name>A0A1H1DN30_9MICC</name>
<organism evidence="7 8">
    <name type="scientific">Crystallibacter crystallopoietes</name>
    <dbReference type="NCBI Taxonomy" id="37928"/>
    <lineage>
        <taxon>Bacteria</taxon>
        <taxon>Bacillati</taxon>
        <taxon>Actinomycetota</taxon>
        <taxon>Actinomycetes</taxon>
        <taxon>Micrococcales</taxon>
        <taxon>Micrococcaceae</taxon>
        <taxon>Crystallibacter</taxon>
    </lineage>
</organism>
<keyword evidence="2 4" id="KW-0560">Oxidoreductase</keyword>
<dbReference type="Gene3D" id="3.40.50.720">
    <property type="entry name" value="NAD(P)-binding Rossmann-like Domain"/>
    <property type="match status" value="2"/>
</dbReference>
<dbReference type="SUPFAM" id="SSF52283">
    <property type="entry name" value="Formate/glycerate dehydrogenase catalytic domain-like"/>
    <property type="match status" value="1"/>
</dbReference>
<dbReference type="GO" id="GO:0005829">
    <property type="term" value="C:cytosol"/>
    <property type="evidence" value="ECO:0007669"/>
    <property type="project" value="TreeGrafter"/>
</dbReference>
<dbReference type="InterPro" id="IPR006140">
    <property type="entry name" value="D-isomer_DH_NAD-bd"/>
</dbReference>
<dbReference type="GO" id="GO:0030267">
    <property type="term" value="F:glyoxylate reductase (NADPH) activity"/>
    <property type="evidence" value="ECO:0007669"/>
    <property type="project" value="TreeGrafter"/>
</dbReference>
<dbReference type="STRING" id="37928.SAMN04489742_2519"/>
<evidence type="ECO:0000256" key="3">
    <source>
        <dbReference type="ARBA" id="ARBA00023027"/>
    </source>
</evidence>
<dbReference type="InterPro" id="IPR050223">
    <property type="entry name" value="D-isomer_2-hydroxyacid_DH"/>
</dbReference>
<dbReference type="FunFam" id="3.40.50.720:FF:000203">
    <property type="entry name" value="D-3-phosphoglycerate dehydrogenase (SerA)"/>
    <property type="match status" value="1"/>
</dbReference>
<proteinExistence type="inferred from homology"/>
<reference evidence="7 8" key="1">
    <citation type="submission" date="2016-10" db="EMBL/GenBank/DDBJ databases">
        <authorList>
            <person name="de Groot N.N."/>
        </authorList>
    </citation>
    <scope>NUCLEOTIDE SEQUENCE [LARGE SCALE GENOMIC DNA]</scope>
    <source>
        <strain evidence="7 8">DSM 20117</strain>
    </source>
</reference>
<dbReference type="PROSITE" id="PS00671">
    <property type="entry name" value="D_2_HYDROXYACID_DH_3"/>
    <property type="match status" value="1"/>
</dbReference>
<dbReference type="PANTHER" id="PTHR10996:SF178">
    <property type="entry name" value="2-HYDROXYACID DEHYDROGENASE YGL185C-RELATED"/>
    <property type="match status" value="1"/>
</dbReference>
<dbReference type="RefSeq" id="WP_074700745.1">
    <property type="nucleotide sequence ID" value="NZ_CP018863.1"/>
</dbReference>
<feature type="domain" description="D-isomer specific 2-hydroxyacid dehydrogenase catalytic" evidence="5">
    <location>
        <begin position="5"/>
        <end position="317"/>
    </location>
</feature>
<dbReference type="GO" id="GO:0016618">
    <property type="term" value="F:hydroxypyruvate reductase [NAD(P)H] activity"/>
    <property type="evidence" value="ECO:0007669"/>
    <property type="project" value="TreeGrafter"/>
</dbReference>
<evidence type="ECO:0000313" key="7">
    <source>
        <dbReference type="EMBL" id="SDQ77689.1"/>
    </source>
</evidence>
<evidence type="ECO:0000259" key="6">
    <source>
        <dbReference type="Pfam" id="PF02826"/>
    </source>
</evidence>
<evidence type="ECO:0000256" key="4">
    <source>
        <dbReference type="RuleBase" id="RU003719"/>
    </source>
</evidence>
<dbReference type="InterPro" id="IPR006139">
    <property type="entry name" value="D-isomer_2_OHA_DH_cat_dom"/>
</dbReference>
<comment type="similarity">
    <text evidence="1 4">Belongs to the D-isomer specific 2-hydroxyacid dehydrogenase family.</text>
</comment>
<sequence>MTYKVLFLNPLKDYIDRLVDSTPDGFSITVMPAGADVADMCREAADADFLISGVEVPEEVFRAARNVKFIQYMSSGYGQLPLTVLNDLGVPVAQMKTHSISVAEHALTLMLTCLRRIPASMQLMREGKWRPDLDEMSYSELYNKTVGIVGLGNIGRWVGKIVHHGFGANVVFYDNAEIPLTVSELIPARPVTLEELMAISDVVCLSLPLNAESDQLIGRNELALMKRSGVLVNVGRGEVIDEAALIECLREGRIAGAGLDVFAREPLDTASELLNLEQVVCTPHMAGVGWENVQRRIATVWQNFDTVLRGGMPSGVVTATKRAANSPASLELVGGAARV</sequence>
<keyword evidence="3" id="KW-0520">NAD</keyword>
<dbReference type="PROSITE" id="PS00065">
    <property type="entry name" value="D_2_HYDROXYACID_DH_1"/>
    <property type="match status" value="1"/>
</dbReference>
<dbReference type="KEGG" id="acry:AC20117_04830"/>
<dbReference type="Pfam" id="PF02826">
    <property type="entry name" value="2-Hacid_dh_C"/>
    <property type="match status" value="1"/>
</dbReference>
<dbReference type="Proteomes" id="UP000181917">
    <property type="component" value="Unassembled WGS sequence"/>
</dbReference>
<dbReference type="SUPFAM" id="SSF51735">
    <property type="entry name" value="NAD(P)-binding Rossmann-fold domains"/>
    <property type="match status" value="1"/>
</dbReference>
<dbReference type="Pfam" id="PF00389">
    <property type="entry name" value="2-Hacid_dh"/>
    <property type="match status" value="1"/>
</dbReference>
<dbReference type="InterPro" id="IPR029752">
    <property type="entry name" value="D-isomer_DH_CS1"/>
</dbReference>
<dbReference type="InterPro" id="IPR036291">
    <property type="entry name" value="NAD(P)-bd_dom_sf"/>
</dbReference>